<feature type="region of interest" description="Disordered" evidence="4">
    <location>
        <begin position="1"/>
        <end position="35"/>
    </location>
</feature>
<organism evidence="6 7">
    <name type="scientific">Stylophora pistillata</name>
    <name type="common">Smooth cauliflower coral</name>
    <dbReference type="NCBI Taxonomy" id="50429"/>
    <lineage>
        <taxon>Eukaryota</taxon>
        <taxon>Metazoa</taxon>
        <taxon>Cnidaria</taxon>
        <taxon>Anthozoa</taxon>
        <taxon>Hexacorallia</taxon>
        <taxon>Scleractinia</taxon>
        <taxon>Astrocoeniina</taxon>
        <taxon>Pocilloporidae</taxon>
        <taxon>Stylophora</taxon>
    </lineage>
</organism>
<proteinExistence type="predicted"/>
<feature type="coiled-coil region" evidence="3">
    <location>
        <begin position="52"/>
        <end position="100"/>
    </location>
</feature>
<dbReference type="PANTHER" id="PTHR23080">
    <property type="entry name" value="THAP DOMAIN PROTEIN"/>
    <property type="match status" value="1"/>
</dbReference>
<dbReference type="AlphaFoldDB" id="A0A2B4R6W9"/>
<evidence type="ECO:0000313" key="7">
    <source>
        <dbReference type="Proteomes" id="UP000225706"/>
    </source>
</evidence>
<evidence type="ECO:0000256" key="3">
    <source>
        <dbReference type="SAM" id="Coils"/>
    </source>
</evidence>
<dbReference type="InterPro" id="IPR027806">
    <property type="entry name" value="HARBI1_dom"/>
</dbReference>
<keyword evidence="7" id="KW-1185">Reference proteome</keyword>
<feature type="domain" description="DDE Tnp4" evidence="5">
    <location>
        <begin position="179"/>
        <end position="267"/>
    </location>
</feature>
<protein>
    <recommendedName>
        <fullName evidence="5">DDE Tnp4 domain-containing protein</fullName>
    </recommendedName>
</protein>
<evidence type="ECO:0000259" key="5">
    <source>
        <dbReference type="Pfam" id="PF13359"/>
    </source>
</evidence>
<comment type="caution">
    <text evidence="6">The sequence shown here is derived from an EMBL/GenBank/DDBJ whole genome shotgun (WGS) entry which is preliminary data.</text>
</comment>
<evidence type="ECO:0000256" key="1">
    <source>
        <dbReference type="ARBA" id="ARBA00001968"/>
    </source>
</evidence>
<comment type="cofactor">
    <cofactor evidence="1">
        <name>a divalent metal cation</name>
        <dbReference type="ChEBI" id="CHEBI:60240"/>
    </cofactor>
</comment>
<keyword evidence="3" id="KW-0175">Coiled coil</keyword>
<dbReference type="GO" id="GO:0046872">
    <property type="term" value="F:metal ion binding"/>
    <property type="evidence" value="ECO:0007669"/>
    <property type="project" value="UniProtKB-KW"/>
</dbReference>
<dbReference type="Proteomes" id="UP000225706">
    <property type="component" value="Unassembled WGS sequence"/>
</dbReference>
<dbReference type="Pfam" id="PF13359">
    <property type="entry name" value="DDE_Tnp_4"/>
    <property type="match status" value="1"/>
</dbReference>
<keyword evidence="2" id="KW-0479">Metal-binding</keyword>
<evidence type="ECO:0000313" key="6">
    <source>
        <dbReference type="EMBL" id="PFX12906.1"/>
    </source>
</evidence>
<name>A0A2B4R6W9_STYPI</name>
<dbReference type="OrthoDB" id="5982876at2759"/>
<dbReference type="STRING" id="50429.A0A2B4R6W9"/>
<reference evidence="7" key="1">
    <citation type="journal article" date="2017" name="bioRxiv">
        <title>Comparative analysis of the genomes of Stylophora pistillata and Acropora digitifera provides evidence for extensive differences between species of corals.</title>
        <authorList>
            <person name="Voolstra C.R."/>
            <person name="Li Y."/>
            <person name="Liew Y.J."/>
            <person name="Baumgarten S."/>
            <person name="Zoccola D."/>
            <person name="Flot J.-F."/>
            <person name="Tambutte S."/>
            <person name="Allemand D."/>
            <person name="Aranda M."/>
        </authorList>
    </citation>
    <scope>NUCLEOTIDE SEQUENCE [LARGE SCALE GENOMIC DNA]</scope>
</reference>
<evidence type="ECO:0000256" key="4">
    <source>
        <dbReference type="SAM" id="MobiDB-lite"/>
    </source>
</evidence>
<evidence type="ECO:0000256" key="2">
    <source>
        <dbReference type="ARBA" id="ARBA00022723"/>
    </source>
</evidence>
<dbReference type="PANTHER" id="PTHR23080:SF133">
    <property type="entry name" value="SI:CH211-262I1.5-RELATED"/>
    <property type="match status" value="1"/>
</dbReference>
<accession>A0A2B4R6W9</accession>
<gene>
    <name evidence="6" type="ORF">AWC38_SpisGene23065</name>
</gene>
<sequence>MNKRARTKLDVDSSSCVEENEVTPIPPLVLDQGEPDTIVNTETFPETYTEQINRLKEQSKETEDKTATLSKEKDDALSEVKRLMKENAEVKNEYSKLKLRVLCLENIDDDESICFYTGFPDIHVFEKEVVLVAYGNVRISSHGKFPCEDFLKLQTWQEVDATMPDGFKAKYPTTRVIADCTEMKCQMPSSLLLNSQLFSSYKNNTMLKGLVGISPYRAITYISQLYTGCISDRSIVERSGFLDLPFNENDSVMADKGFTVDDILPTRCFSEHSTILRRR</sequence>
<dbReference type="EMBL" id="LSMT01001139">
    <property type="protein sequence ID" value="PFX12906.1"/>
    <property type="molecule type" value="Genomic_DNA"/>
</dbReference>